<evidence type="ECO:0000313" key="1">
    <source>
        <dbReference type="EMBL" id="GCE21440.1"/>
    </source>
</evidence>
<proteinExistence type="predicted"/>
<dbReference type="AlphaFoldDB" id="A0A402AQR6"/>
<evidence type="ECO:0000313" key="2">
    <source>
        <dbReference type="Proteomes" id="UP000287188"/>
    </source>
</evidence>
<dbReference type="OrthoDB" id="148751at2"/>
<protein>
    <recommendedName>
        <fullName evidence="3">PHP domain-containing protein</fullName>
    </recommendedName>
</protein>
<dbReference type="Proteomes" id="UP000287188">
    <property type="component" value="Unassembled WGS sequence"/>
</dbReference>
<dbReference type="InterPro" id="IPR052018">
    <property type="entry name" value="PHP_domain"/>
</dbReference>
<dbReference type="SUPFAM" id="SSF89550">
    <property type="entry name" value="PHP domain-like"/>
    <property type="match status" value="1"/>
</dbReference>
<dbReference type="EMBL" id="BIFS01000001">
    <property type="protein sequence ID" value="GCE21440.1"/>
    <property type="molecule type" value="Genomic_DNA"/>
</dbReference>
<dbReference type="Gene3D" id="3.20.20.140">
    <property type="entry name" value="Metal-dependent hydrolases"/>
    <property type="match status" value="1"/>
</dbReference>
<comment type="caution">
    <text evidence="1">The sequence shown here is derived from an EMBL/GenBank/DDBJ whole genome shotgun (WGS) entry which is preliminary data.</text>
</comment>
<dbReference type="PANTHER" id="PTHR42924">
    <property type="entry name" value="EXONUCLEASE"/>
    <property type="match status" value="1"/>
</dbReference>
<name>A0A402AQR6_9CHLR</name>
<dbReference type="GO" id="GO:0004534">
    <property type="term" value="F:5'-3' RNA exonuclease activity"/>
    <property type="evidence" value="ECO:0007669"/>
    <property type="project" value="TreeGrafter"/>
</dbReference>
<dbReference type="InterPro" id="IPR016195">
    <property type="entry name" value="Pol/histidinol_Pase-like"/>
</dbReference>
<sequence length="147" mass="16179">MLRQHDYVKDEEGFISIYDGLVANELIQAYDPRVMTNELATVVEAAHQCGATCVLAHPGRGGMYPVYDPSLLDQLLAEIPIDGIEAYYPTHSPEQRESYLAYAQQHGLVVSSGSDSHGLKVSTDQAPIKYPAHLSQQLLARVGIRVQ</sequence>
<organism evidence="1 2">
    <name type="scientific">Dictyobacter kobayashii</name>
    <dbReference type="NCBI Taxonomy" id="2014872"/>
    <lineage>
        <taxon>Bacteria</taxon>
        <taxon>Bacillati</taxon>
        <taxon>Chloroflexota</taxon>
        <taxon>Ktedonobacteria</taxon>
        <taxon>Ktedonobacterales</taxon>
        <taxon>Dictyobacteraceae</taxon>
        <taxon>Dictyobacter</taxon>
    </lineage>
</organism>
<gene>
    <name evidence="1" type="ORF">KDK_52400</name>
</gene>
<accession>A0A402AQR6</accession>
<keyword evidence="2" id="KW-1185">Reference proteome</keyword>
<reference evidence="2" key="1">
    <citation type="submission" date="2018-12" db="EMBL/GenBank/DDBJ databases">
        <title>Tengunoibacter tsumagoiensis gen. nov., sp. nov., Dictyobacter kobayashii sp. nov., D. alpinus sp. nov., and D. joshuensis sp. nov. and description of Dictyobacteraceae fam. nov. within the order Ktedonobacterales isolated from Tengu-no-mugimeshi.</title>
        <authorList>
            <person name="Wang C.M."/>
            <person name="Zheng Y."/>
            <person name="Sakai Y."/>
            <person name="Toyoda A."/>
            <person name="Minakuchi Y."/>
            <person name="Abe K."/>
            <person name="Yokota A."/>
            <person name="Yabe S."/>
        </authorList>
    </citation>
    <scope>NUCLEOTIDE SEQUENCE [LARGE SCALE GENOMIC DNA]</scope>
    <source>
        <strain evidence="2">Uno11</strain>
    </source>
</reference>
<dbReference type="PANTHER" id="PTHR42924:SF3">
    <property type="entry name" value="POLYMERASE_HISTIDINOL PHOSPHATASE N-TERMINAL DOMAIN-CONTAINING PROTEIN"/>
    <property type="match status" value="1"/>
</dbReference>
<dbReference type="GO" id="GO:0035312">
    <property type="term" value="F:5'-3' DNA exonuclease activity"/>
    <property type="evidence" value="ECO:0007669"/>
    <property type="project" value="TreeGrafter"/>
</dbReference>
<evidence type="ECO:0008006" key="3">
    <source>
        <dbReference type="Google" id="ProtNLM"/>
    </source>
</evidence>